<dbReference type="Proteomes" id="UP000244334">
    <property type="component" value="Unassembled WGS sequence"/>
</dbReference>
<reference evidence="2" key="1">
    <citation type="submission" date="2018-04" db="EMBL/GenBank/DDBJ databases">
        <title>Genomes of the Obligate Erwinia dacicola and Facultative Enterobacter sp. OLF Endosymbionts of the Olive Fruit fly, Bactrocera oleae.</title>
        <authorList>
            <person name="Estes A.M."/>
            <person name="Hearn D.J."/>
            <person name="Agarwal S."/>
            <person name="Pierson E.A."/>
            <person name="Dunning-Hotopp J.C."/>
        </authorList>
    </citation>
    <scope>NUCLEOTIDE SEQUENCE [LARGE SCALE GENOMIC DNA]</scope>
    <source>
        <strain evidence="2">Oroville</strain>
    </source>
</reference>
<protein>
    <submittedName>
        <fullName evidence="2">Int protein</fullName>
    </submittedName>
</protein>
<gene>
    <name evidence="2" type="ORF">ACZ87_02463</name>
</gene>
<dbReference type="AlphaFoldDB" id="A0A328TJT7"/>
<proteinExistence type="predicted"/>
<keyword evidence="3" id="KW-1185">Reference proteome</keyword>
<name>A0A328TJT7_9GAMM</name>
<dbReference type="Pfam" id="PF24624">
    <property type="entry name" value="Int_N"/>
    <property type="match status" value="1"/>
</dbReference>
<dbReference type="EMBL" id="LJAM02000274">
    <property type="protein sequence ID" value="RAP70728.1"/>
    <property type="molecule type" value="Genomic_DNA"/>
</dbReference>
<comment type="caution">
    <text evidence="2">The sequence shown here is derived from an EMBL/GenBank/DDBJ whole genome shotgun (WGS) entry which is preliminary data.</text>
</comment>
<organism evidence="2 3">
    <name type="scientific">Candidatus Erwinia dacicola</name>
    <dbReference type="NCBI Taxonomy" id="252393"/>
    <lineage>
        <taxon>Bacteria</taxon>
        <taxon>Pseudomonadati</taxon>
        <taxon>Pseudomonadota</taxon>
        <taxon>Gammaproteobacteria</taxon>
        <taxon>Enterobacterales</taxon>
        <taxon>Erwiniaceae</taxon>
        <taxon>Erwinia</taxon>
    </lineage>
</organism>
<accession>A0A328TJT7</accession>
<sequence length="94" mass="11346">MAVKKLEDGRYEVDVRPRGRNGKHIRKKFDRKGDAHAYERSVIAKYQNNDYLSRPADKRRLSEFIELWWDLLGCNLKYSERRLSTLNNNVQRYE</sequence>
<evidence type="ECO:0000313" key="2">
    <source>
        <dbReference type="EMBL" id="RAP70728.1"/>
    </source>
</evidence>
<feature type="domain" description="Phage integrase N-terminal" evidence="1">
    <location>
        <begin position="57"/>
        <end position="92"/>
    </location>
</feature>
<dbReference type="InterPro" id="IPR057084">
    <property type="entry name" value="Int_N"/>
</dbReference>
<evidence type="ECO:0000259" key="1">
    <source>
        <dbReference type="Pfam" id="PF24624"/>
    </source>
</evidence>
<evidence type="ECO:0000313" key="3">
    <source>
        <dbReference type="Proteomes" id="UP000244334"/>
    </source>
</evidence>